<name>A0A4D7B1U5_9HYPH</name>
<reference evidence="3 4" key="1">
    <citation type="submission" date="2019-04" db="EMBL/GenBank/DDBJ databases">
        <title>Phreatobacter aquaticus sp. nov.</title>
        <authorList>
            <person name="Choi A."/>
        </authorList>
    </citation>
    <scope>NUCLEOTIDE SEQUENCE [LARGE SCALE GENOMIC DNA]</scope>
    <source>
        <strain evidence="3 4">KCTC 52518</strain>
    </source>
</reference>
<feature type="region of interest" description="Disordered" evidence="1">
    <location>
        <begin position="130"/>
        <end position="149"/>
    </location>
</feature>
<sequence length="170" mass="18423">MAALKSFTIHSAPEQAGRDPDGALRFVPDSFSVVAFVAPWAYFLWHRMWLVTLAYVVAVAILIAALLFAGFAMPVRVGIAFVFNLLIGLEATNLRRWTLGRRGFRDEGVVVASTRDEAERRYFSERASALAPPPATLGGPPSVFAAPSAPAGDHVIGLFPEAESRPRGTR</sequence>
<keyword evidence="2" id="KW-0812">Transmembrane</keyword>
<dbReference type="AlphaFoldDB" id="A0A4D7B1U5"/>
<feature type="compositionally biased region" description="Low complexity" evidence="1">
    <location>
        <begin position="136"/>
        <end position="149"/>
    </location>
</feature>
<organism evidence="3 4">
    <name type="scientific">Phreatobacter stygius</name>
    <dbReference type="NCBI Taxonomy" id="1940610"/>
    <lineage>
        <taxon>Bacteria</taxon>
        <taxon>Pseudomonadati</taxon>
        <taxon>Pseudomonadota</taxon>
        <taxon>Alphaproteobacteria</taxon>
        <taxon>Hyphomicrobiales</taxon>
        <taxon>Phreatobacteraceae</taxon>
        <taxon>Phreatobacter</taxon>
    </lineage>
</organism>
<evidence type="ECO:0000256" key="2">
    <source>
        <dbReference type="SAM" id="Phobius"/>
    </source>
</evidence>
<dbReference type="Proteomes" id="UP000298781">
    <property type="component" value="Chromosome"/>
</dbReference>
<feature type="transmembrane region" description="Helical" evidence="2">
    <location>
        <begin position="52"/>
        <end position="71"/>
    </location>
</feature>
<dbReference type="Pfam" id="PF10947">
    <property type="entry name" value="DUF2628"/>
    <property type="match status" value="1"/>
</dbReference>
<evidence type="ECO:0000313" key="3">
    <source>
        <dbReference type="EMBL" id="QCI64963.1"/>
    </source>
</evidence>
<dbReference type="InterPro" id="IPR024399">
    <property type="entry name" value="DUF2628"/>
</dbReference>
<dbReference type="RefSeq" id="WP_136960414.1">
    <property type="nucleotide sequence ID" value="NZ_CP039690.1"/>
</dbReference>
<keyword evidence="4" id="KW-1185">Reference proteome</keyword>
<protein>
    <submittedName>
        <fullName evidence="3">DUF2628 domain-containing protein</fullName>
    </submittedName>
</protein>
<accession>A0A4D7B1U5</accession>
<feature type="transmembrane region" description="Helical" evidence="2">
    <location>
        <begin position="77"/>
        <end position="94"/>
    </location>
</feature>
<dbReference type="KEGG" id="pstg:E8M01_12445"/>
<keyword evidence="2" id="KW-0472">Membrane</keyword>
<evidence type="ECO:0000313" key="4">
    <source>
        <dbReference type="Proteomes" id="UP000298781"/>
    </source>
</evidence>
<feature type="transmembrane region" description="Helical" evidence="2">
    <location>
        <begin position="26"/>
        <end position="45"/>
    </location>
</feature>
<evidence type="ECO:0000256" key="1">
    <source>
        <dbReference type="SAM" id="MobiDB-lite"/>
    </source>
</evidence>
<keyword evidence="2" id="KW-1133">Transmembrane helix</keyword>
<dbReference type="OrthoDB" id="7285394at2"/>
<proteinExistence type="predicted"/>
<gene>
    <name evidence="3" type="ORF">E8M01_12445</name>
</gene>
<dbReference type="EMBL" id="CP039690">
    <property type="protein sequence ID" value="QCI64963.1"/>
    <property type="molecule type" value="Genomic_DNA"/>
</dbReference>